<feature type="transmembrane region" description="Helical" evidence="7">
    <location>
        <begin position="87"/>
        <end position="104"/>
    </location>
</feature>
<evidence type="ECO:0000256" key="3">
    <source>
        <dbReference type="ARBA" id="ARBA00022475"/>
    </source>
</evidence>
<keyword evidence="3" id="KW-1003">Cell membrane</keyword>
<name>A0A318L2E2_9NEIS</name>
<feature type="transmembrane region" description="Helical" evidence="7">
    <location>
        <begin position="290"/>
        <end position="311"/>
    </location>
</feature>
<evidence type="ECO:0000256" key="5">
    <source>
        <dbReference type="ARBA" id="ARBA00022989"/>
    </source>
</evidence>
<sequence length="429" mass="46658">MSSTFAFFASRRFLPLFSTQFLGAFNDNLLKTAFLVWVSYAGLSFAGLPAEQIVNLASGLFILPFFLFSATAGRLAEKIDKARVARWVKLSELAIMLLAALGFYQQHAGVLLLALFLMGAHSTFFGPVKYAMLPQHLRPHELIGGNGLIEMGTFIAILLGQMAGGMLALHSLPLTIALLMLAAALGWASSRTIPPAPPSAPDLPLHLNLWRDTADLLCQARRTPALWTAMLGISWFWLLGAVYLTQLPTFTRLHLGGDPQVYTLILAVFSVAIGLGSMLCARLSHTQLRLGWVGVGLLGMTVAGLDLYAASHARHSGELMGLATYLARPAAWRQLLDFALLGGFGGLFTVPLYTWLQTASPEDFRAQAIAANNIVNGLFMVAAAALSAVLLAWLDSIALLFLCVAVCNLPALWWLARREPMLWPWRRQG</sequence>
<evidence type="ECO:0000256" key="4">
    <source>
        <dbReference type="ARBA" id="ARBA00022692"/>
    </source>
</evidence>
<feature type="transmembrane region" description="Helical" evidence="7">
    <location>
        <begin position="21"/>
        <end position="41"/>
    </location>
</feature>
<dbReference type="Pfam" id="PF07690">
    <property type="entry name" value="MFS_1"/>
    <property type="match status" value="1"/>
</dbReference>
<feature type="transmembrane region" description="Helical" evidence="7">
    <location>
        <begin position="53"/>
        <end position="75"/>
    </location>
</feature>
<evidence type="ECO:0000313" key="9">
    <source>
        <dbReference type="Proteomes" id="UP000247555"/>
    </source>
</evidence>
<dbReference type="InterPro" id="IPR011701">
    <property type="entry name" value="MFS"/>
</dbReference>
<feature type="transmembrane region" description="Helical" evidence="7">
    <location>
        <begin position="264"/>
        <end position="283"/>
    </location>
</feature>
<dbReference type="AlphaFoldDB" id="A0A318L2E2"/>
<comment type="subcellular location">
    <subcellularLocation>
        <location evidence="1">Cell membrane</location>
        <topology evidence="1">Multi-pass membrane protein</topology>
    </subcellularLocation>
</comment>
<dbReference type="EMBL" id="QJKI01000001">
    <property type="protein sequence ID" value="PXX82146.1"/>
    <property type="molecule type" value="Genomic_DNA"/>
</dbReference>
<feature type="transmembrane region" description="Helical" evidence="7">
    <location>
        <begin position="110"/>
        <end position="130"/>
    </location>
</feature>
<evidence type="ECO:0000256" key="7">
    <source>
        <dbReference type="SAM" id="Phobius"/>
    </source>
</evidence>
<feature type="transmembrane region" description="Helical" evidence="7">
    <location>
        <begin position="397"/>
        <end position="416"/>
    </location>
</feature>
<reference evidence="8 9" key="1">
    <citation type="submission" date="2018-05" db="EMBL/GenBank/DDBJ databases">
        <title>Genomic Encyclopedia of Type Strains, Phase IV (KMG-IV): sequencing the most valuable type-strain genomes for metagenomic binning, comparative biology and taxonomic classification.</title>
        <authorList>
            <person name="Goeker M."/>
        </authorList>
    </citation>
    <scope>NUCLEOTIDE SEQUENCE [LARGE SCALE GENOMIC DNA]</scope>
    <source>
        <strain evidence="8 9">DSM 29661</strain>
    </source>
</reference>
<dbReference type="GO" id="GO:0005886">
    <property type="term" value="C:plasma membrane"/>
    <property type="evidence" value="ECO:0007669"/>
    <property type="project" value="UniProtKB-SubCell"/>
</dbReference>
<feature type="transmembrane region" description="Helical" evidence="7">
    <location>
        <begin position="225"/>
        <end position="244"/>
    </location>
</feature>
<keyword evidence="5 7" id="KW-1133">Transmembrane helix</keyword>
<evidence type="ECO:0000256" key="6">
    <source>
        <dbReference type="ARBA" id="ARBA00023136"/>
    </source>
</evidence>
<dbReference type="PANTHER" id="PTHR43266">
    <property type="entry name" value="MACROLIDE-EFFLUX PROTEIN"/>
    <property type="match status" value="1"/>
</dbReference>
<dbReference type="PANTHER" id="PTHR43266:SF2">
    <property type="entry name" value="MAJOR FACILITATOR SUPERFAMILY (MFS) PROFILE DOMAIN-CONTAINING PROTEIN"/>
    <property type="match status" value="1"/>
</dbReference>
<proteinExistence type="predicted"/>
<dbReference type="CDD" id="cd06173">
    <property type="entry name" value="MFS_MefA_like"/>
    <property type="match status" value="1"/>
</dbReference>
<comment type="caution">
    <text evidence="8">The sequence shown here is derived from an EMBL/GenBank/DDBJ whole genome shotgun (WGS) entry which is preliminary data.</text>
</comment>
<protein>
    <submittedName>
        <fullName evidence="8">MFS transporter</fullName>
    </submittedName>
</protein>
<dbReference type="InterPro" id="IPR036259">
    <property type="entry name" value="MFS_trans_sf"/>
</dbReference>
<keyword evidence="9" id="KW-1185">Reference proteome</keyword>
<dbReference type="OrthoDB" id="9803968at2"/>
<feature type="transmembrane region" description="Helical" evidence="7">
    <location>
        <begin position="331"/>
        <end position="356"/>
    </location>
</feature>
<dbReference type="SUPFAM" id="SSF103473">
    <property type="entry name" value="MFS general substrate transporter"/>
    <property type="match status" value="1"/>
</dbReference>
<feature type="transmembrane region" description="Helical" evidence="7">
    <location>
        <begin position="368"/>
        <end position="391"/>
    </location>
</feature>
<organism evidence="8 9">
    <name type="scientific">Rivihabitans pingtungensis</name>
    <dbReference type="NCBI Taxonomy" id="1054498"/>
    <lineage>
        <taxon>Bacteria</taxon>
        <taxon>Pseudomonadati</taxon>
        <taxon>Pseudomonadota</taxon>
        <taxon>Betaproteobacteria</taxon>
        <taxon>Neisseriales</taxon>
        <taxon>Aquaspirillaceae</taxon>
        <taxon>Rivihabitans</taxon>
    </lineage>
</organism>
<evidence type="ECO:0000313" key="8">
    <source>
        <dbReference type="EMBL" id="PXX82146.1"/>
    </source>
</evidence>
<dbReference type="GO" id="GO:0022857">
    <property type="term" value="F:transmembrane transporter activity"/>
    <property type="evidence" value="ECO:0007669"/>
    <property type="project" value="InterPro"/>
</dbReference>
<dbReference type="Gene3D" id="1.20.1250.20">
    <property type="entry name" value="MFS general substrate transporter like domains"/>
    <property type="match status" value="1"/>
</dbReference>
<feature type="transmembrane region" description="Helical" evidence="7">
    <location>
        <begin position="167"/>
        <end position="188"/>
    </location>
</feature>
<accession>A0A318L2E2</accession>
<feature type="transmembrane region" description="Helical" evidence="7">
    <location>
        <begin position="142"/>
        <end position="161"/>
    </location>
</feature>
<dbReference type="Proteomes" id="UP000247555">
    <property type="component" value="Unassembled WGS sequence"/>
</dbReference>
<keyword evidence="6 7" id="KW-0472">Membrane</keyword>
<dbReference type="RefSeq" id="WP_110389428.1">
    <property type="nucleotide sequence ID" value="NZ_QJKI01000001.1"/>
</dbReference>
<gene>
    <name evidence="8" type="ORF">DFR34_101381</name>
</gene>
<evidence type="ECO:0000256" key="2">
    <source>
        <dbReference type="ARBA" id="ARBA00022448"/>
    </source>
</evidence>
<evidence type="ECO:0000256" key="1">
    <source>
        <dbReference type="ARBA" id="ARBA00004651"/>
    </source>
</evidence>
<keyword evidence="4 7" id="KW-0812">Transmembrane</keyword>
<keyword evidence="2" id="KW-0813">Transport</keyword>